<gene>
    <name evidence="8" type="ORF">MN116_000919</name>
</gene>
<dbReference type="SUPFAM" id="SSF52980">
    <property type="entry name" value="Restriction endonuclease-like"/>
    <property type="match status" value="1"/>
</dbReference>
<dbReference type="Proteomes" id="UP001292079">
    <property type="component" value="Unassembled WGS sequence"/>
</dbReference>
<proteinExistence type="inferred from homology"/>
<evidence type="ECO:0000256" key="4">
    <source>
        <dbReference type="ARBA" id="ARBA00023125"/>
    </source>
</evidence>
<dbReference type="Gene3D" id="1.10.150.20">
    <property type="entry name" value="5' to 3' exonuclease, C-terminal subdomain"/>
    <property type="match status" value="1"/>
</dbReference>
<name>A0AAE1ZLM5_SCHME</name>
<reference evidence="8" key="2">
    <citation type="journal article" date="2023" name="Infect Dis Poverty">
        <title>Chromosome-scale genome of the human blood fluke Schistosoma mekongi and its implications for public health.</title>
        <authorList>
            <person name="Zhou M."/>
            <person name="Xu L."/>
            <person name="Xu D."/>
            <person name="Chen W."/>
            <person name="Khan J."/>
            <person name="Hu Y."/>
            <person name="Huang H."/>
            <person name="Wei H."/>
            <person name="Zhang Y."/>
            <person name="Chusongsang P."/>
            <person name="Tanasarnprasert K."/>
            <person name="Hu X."/>
            <person name="Limpanont Y."/>
            <person name="Lv Z."/>
        </authorList>
    </citation>
    <scope>NUCLEOTIDE SEQUENCE</scope>
    <source>
        <strain evidence="8">LV_2022a</strain>
    </source>
</reference>
<dbReference type="PANTHER" id="PTHR12749">
    <property type="entry name" value="EXCISION REPAIR CROSS-COMPLEMENTING 1 ERCC1"/>
    <property type="match status" value="1"/>
</dbReference>
<dbReference type="SUPFAM" id="SSF47781">
    <property type="entry name" value="RuvA domain 2-like"/>
    <property type="match status" value="1"/>
</dbReference>
<dbReference type="Pfam" id="PF03834">
    <property type="entry name" value="Rad10"/>
    <property type="match status" value="1"/>
</dbReference>
<dbReference type="GO" id="GO:0003684">
    <property type="term" value="F:damaged DNA binding"/>
    <property type="evidence" value="ECO:0007669"/>
    <property type="project" value="InterPro"/>
</dbReference>
<reference evidence="8" key="1">
    <citation type="submission" date="2022-04" db="EMBL/GenBank/DDBJ databases">
        <authorList>
            <person name="Xu L."/>
            <person name="Lv Z."/>
        </authorList>
    </citation>
    <scope>NUCLEOTIDE SEQUENCE</scope>
    <source>
        <strain evidence="8">LV_2022a</strain>
    </source>
</reference>
<keyword evidence="4" id="KW-0238">DNA-binding</keyword>
<evidence type="ECO:0000256" key="5">
    <source>
        <dbReference type="ARBA" id="ARBA00023204"/>
    </source>
</evidence>
<dbReference type="PANTHER" id="PTHR12749:SF0">
    <property type="entry name" value="DNA EXCISION REPAIR PROTEIN ERCC-1"/>
    <property type="match status" value="1"/>
</dbReference>
<dbReference type="GO" id="GO:0006312">
    <property type="term" value="P:mitotic recombination"/>
    <property type="evidence" value="ECO:0007669"/>
    <property type="project" value="TreeGrafter"/>
</dbReference>
<keyword evidence="9" id="KW-1185">Reference proteome</keyword>
<protein>
    <recommendedName>
        <fullName evidence="7">ERCC1-like central domain-containing protein</fullName>
    </recommendedName>
</protein>
<evidence type="ECO:0000259" key="7">
    <source>
        <dbReference type="Pfam" id="PF03834"/>
    </source>
</evidence>
<dbReference type="InterPro" id="IPR004579">
    <property type="entry name" value="ERCC1/RAD10/SWI10"/>
</dbReference>
<dbReference type="Gene3D" id="3.40.50.10130">
    <property type="match status" value="1"/>
</dbReference>
<evidence type="ECO:0000313" key="9">
    <source>
        <dbReference type="Proteomes" id="UP001292079"/>
    </source>
</evidence>
<accession>A0AAE1ZLM5</accession>
<evidence type="ECO:0000256" key="2">
    <source>
        <dbReference type="ARBA" id="ARBA00008283"/>
    </source>
</evidence>
<dbReference type="CDD" id="cd22325">
    <property type="entry name" value="ERCC1_C-like"/>
    <property type="match status" value="1"/>
</dbReference>
<comment type="similarity">
    <text evidence="2">Belongs to the ERCC1/RAD10/SWI10 family.</text>
</comment>
<evidence type="ECO:0000313" key="8">
    <source>
        <dbReference type="EMBL" id="KAK4475649.1"/>
    </source>
</evidence>
<dbReference type="NCBIfam" id="TIGR00597">
    <property type="entry name" value="rad10"/>
    <property type="match status" value="1"/>
</dbReference>
<organism evidence="8 9">
    <name type="scientific">Schistosoma mekongi</name>
    <name type="common">Parasitic worm</name>
    <dbReference type="NCBI Taxonomy" id="38744"/>
    <lineage>
        <taxon>Eukaryota</taxon>
        <taxon>Metazoa</taxon>
        <taxon>Spiralia</taxon>
        <taxon>Lophotrochozoa</taxon>
        <taxon>Platyhelminthes</taxon>
        <taxon>Trematoda</taxon>
        <taxon>Digenea</taxon>
        <taxon>Strigeidida</taxon>
        <taxon>Schistosomatoidea</taxon>
        <taxon>Schistosomatidae</taxon>
        <taxon>Schistosoma</taxon>
    </lineage>
</organism>
<dbReference type="FunFam" id="3.40.50.10130:FF:000001">
    <property type="entry name" value="DNA excision repair protein ERCC-1"/>
    <property type="match status" value="1"/>
</dbReference>
<keyword evidence="5" id="KW-0234">DNA repair</keyword>
<comment type="caution">
    <text evidence="8">The sequence shown here is derived from an EMBL/GenBank/DDBJ whole genome shotgun (WGS) entry which is preliminary data.</text>
</comment>
<dbReference type="Pfam" id="PF14520">
    <property type="entry name" value="HHH_5"/>
    <property type="match status" value="1"/>
</dbReference>
<feature type="domain" description="ERCC1-like central" evidence="7">
    <location>
        <begin position="183"/>
        <end position="295"/>
    </location>
</feature>
<evidence type="ECO:0000256" key="3">
    <source>
        <dbReference type="ARBA" id="ARBA00022763"/>
    </source>
</evidence>
<dbReference type="AlphaFoldDB" id="A0AAE1ZLM5"/>
<dbReference type="EMBL" id="JALJAT010000001">
    <property type="protein sequence ID" value="KAK4475649.1"/>
    <property type="molecule type" value="Genomic_DNA"/>
</dbReference>
<keyword evidence="3" id="KW-0227">DNA damage</keyword>
<dbReference type="GO" id="GO:0006302">
    <property type="term" value="P:double-strand break repair"/>
    <property type="evidence" value="ECO:0007669"/>
    <property type="project" value="UniProtKB-ARBA"/>
</dbReference>
<comment type="subcellular location">
    <subcellularLocation>
        <location evidence="1">Nucleus</location>
    </subcellularLocation>
</comment>
<dbReference type="GO" id="GO:0003697">
    <property type="term" value="F:single-stranded DNA binding"/>
    <property type="evidence" value="ECO:0007669"/>
    <property type="project" value="TreeGrafter"/>
</dbReference>
<evidence type="ECO:0000256" key="1">
    <source>
        <dbReference type="ARBA" id="ARBA00004123"/>
    </source>
</evidence>
<dbReference type="GO" id="GO:0000110">
    <property type="term" value="C:nucleotide-excision repair factor 1 complex"/>
    <property type="evidence" value="ECO:0007669"/>
    <property type="project" value="TreeGrafter"/>
</dbReference>
<dbReference type="GO" id="GO:0070914">
    <property type="term" value="P:UV-damage excision repair"/>
    <property type="evidence" value="ECO:0007669"/>
    <property type="project" value="TreeGrafter"/>
</dbReference>
<dbReference type="InterPro" id="IPR047260">
    <property type="entry name" value="ERCC1-like_central_dom"/>
</dbReference>
<dbReference type="InterPro" id="IPR010994">
    <property type="entry name" value="RuvA_2-like"/>
</dbReference>
<keyword evidence="6" id="KW-0539">Nucleus</keyword>
<dbReference type="GO" id="GO:0070522">
    <property type="term" value="C:ERCC4-ERCC1 complex"/>
    <property type="evidence" value="ECO:0007669"/>
    <property type="project" value="TreeGrafter"/>
</dbReference>
<sequence>MENSPQSEVYKSVLENFRKSIKDSTNLMDEGDRLDSNLPDAFNEQHDNFRLFEAYKEGQLDLNILSTQDAISAACSTAVGNTSVSPALTSLKYSQQNETSKPVIPKSWYLPQSSSETGQSASSGKQFTFGSLLKPNLINNVTAKTICESQSSSVSRVPASSIGSTEDNKKTQTKPTLACGQAILVNQRQRGNPVLKHIRNVAWEYADIEPDFVVGRNNCIYFLSLRYHNLNSEYIFERLRQTKQRYQLSVLLVQVDVPDPYYPLKELCKICWTEGLTLMLAWKTEEAARYLEAYKALENKPPDSLMAEPATGTDYTAQVTDFLTSVRRVTKADALSAMRKFDTVADIIRADQSTLEKCPGFGQLKARKLCEVFRMPFIKENL</sequence>
<dbReference type="InterPro" id="IPR011335">
    <property type="entry name" value="Restrct_endonuc-II-like"/>
</dbReference>
<evidence type="ECO:0000256" key="6">
    <source>
        <dbReference type="ARBA" id="ARBA00023242"/>
    </source>
</evidence>